<name>S7UV15_9BACT</name>
<feature type="modified residue" description="N6-(pyridoxal phosphate)lysine" evidence="3">
    <location>
        <position position="172"/>
    </location>
</feature>
<dbReference type="AlphaFoldDB" id="S7UV15"/>
<organism evidence="5 6">
    <name type="scientific">Alkalidesulfovibrio alkalitolerans DSM 16529</name>
    <dbReference type="NCBI Taxonomy" id="1121439"/>
    <lineage>
        <taxon>Bacteria</taxon>
        <taxon>Pseudomonadati</taxon>
        <taxon>Thermodesulfobacteriota</taxon>
        <taxon>Desulfovibrionia</taxon>
        <taxon>Desulfovibrionales</taxon>
        <taxon>Desulfovibrionaceae</taxon>
        <taxon>Alkalidesulfovibrio</taxon>
    </lineage>
</organism>
<reference evidence="5 6" key="1">
    <citation type="journal article" date="2013" name="Genome Announc.">
        <title>Draft genome sequences for three mercury-methylating, sulfate-reducing bacteria.</title>
        <authorList>
            <person name="Brown S.D."/>
            <person name="Hurt R.A.Jr."/>
            <person name="Gilmour C.C."/>
            <person name="Elias D.A."/>
        </authorList>
    </citation>
    <scope>NUCLEOTIDE SEQUENCE [LARGE SCALE GENOMIC DNA]</scope>
    <source>
        <strain evidence="5 6">DSM 16529</strain>
    </source>
</reference>
<keyword evidence="3 4" id="KW-0663">Pyridoxal phosphate</keyword>
<dbReference type="PIRSF" id="PIRSF000390">
    <property type="entry name" value="PLP_StrS"/>
    <property type="match status" value="1"/>
</dbReference>
<dbReference type="PATRIC" id="fig|1121439.3.peg.106"/>
<dbReference type="Proteomes" id="UP000014975">
    <property type="component" value="Unassembled WGS sequence"/>
</dbReference>
<feature type="active site" description="Proton acceptor" evidence="2">
    <location>
        <position position="172"/>
    </location>
</feature>
<dbReference type="Gene3D" id="3.90.1150.10">
    <property type="entry name" value="Aspartate Aminotransferase, domain 1"/>
    <property type="match status" value="1"/>
</dbReference>
<comment type="caution">
    <text evidence="5">The sequence shown here is derived from an EMBL/GenBank/DDBJ whole genome shotgun (WGS) entry which is preliminary data.</text>
</comment>
<dbReference type="EMBL" id="ATHI01000001">
    <property type="protein sequence ID" value="EPR36193.1"/>
    <property type="molecule type" value="Genomic_DNA"/>
</dbReference>
<sequence>MIPHLRPTIEAEDFQAMQRVMSGRMLAEGALAGELARRLSALAGGAGGVACGSGTQALVLALLAAGVGTGCRVALPTYVCPSLLAAIRHVGARPVFCDIAHDLLLDPDQALAAAQTCEALIVPHILGRWRDFSALRGHKAVVIEDFAQFLCPGEDFPGLVGDLSIFSLQATKVLCAGEGGVVVAAEPGLVDRLADLKRIDGSIYALNLWPLSDLQAALGLAQLDRLRDFTARRARVAEAYLSLLRDLPGLSWPAAVRCMHFRFPVLVPEGRGVEGLMAAFESRGVAVRRPVDILTHRFEPGVRDEDFPVAREVWDRTLSLPIYPGLGDGELEMVLNVARGVLGRMG</sequence>
<dbReference type="InterPro" id="IPR000653">
    <property type="entry name" value="DegT/StrS_aminotransferase"/>
</dbReference>
<evidence type="ECO:0000256" key="3">
    <source>
        <dbReference type="PIRSR" id="PIRSR000390-2"/>
    </source>
</evidence>
<proteinExistence type="inferred from homology"/>
<dbReference type="Gene3D" id="3.40.640.10">
    <property type="entry name" value="Type I PLP-dependent aspartate aminotransferase-like (Major domain)"/>
    <property type="match status" value="1"/>
</dbReference>
<protein>
    <submittedName>
        <fullName evidence="5">DegT/DnrJ/EryC1/StrS aminotransferase</fullName>
    </submittedName>
</protein>
<dbReference type="STRING" id="1121439.dsat_1721"/>
<dbReference type="PANTHER" id="PTHR30244">
    <property type="entry name" value="TRANSAMINASE"/>
    <property type="match status" value="1"/>
</dbReference>
<keyword evidence="5" id="KW-0032">Aminotransferase</keyword>
<evidence type="ECO:0000313" key="6">
    <source>
        <dbReference type="Proteomes" id="UP000014975"/>
    </source>
</evidence>
<comment type="similarity">
    <text evidence="1 4">Belongs to the DegT/DnrJ/EryC1 family.</text>
</comment>
<evidence type="ECO:0000256" key="1">
    <source>
        <dbReference type="ARBA" id="ARBA00037999"/>
    </source>
</evidence>
<dbReference type="InterPro" id="IPR015424">
    <property type="entry name" value="PyrdxlP-dep_Trfase"/>
</dbReference>
<keyword evidence="5" id="KW-0808">Transferase</keyword>
<dbReference type="InterPro" id="IPR015422">
    <property type="entry name" value="PyrdxlP-dep_Trfase_small"/>
</dbReference>
<dbReference type="GO" id="GO:0030170">
    <property type="term" value="F:pyridoxal phosphate binding"/>
    <property type="evidence" value="ECO:0007669"/>
    <property type="project" value="TreeGrafter"/>
</dbReference>
<accession>S7UV15</accession>
<dbReference type="Pfam" id="PF01041">
    <property type="entry name" value="DegT_DnrJ_EryC1"/>
    <property type="match status" value="1"/>
</dbReference>
<dbReference type="InterPro" id="IPR015421">
    <property type="entry name" value="PyrdxlP-dep_Trfase_major"/>
</dbReference>
<dbReference type="RefSeq" id="WP_020885607.1">
    <property type="nucleotide sequence ID" value="NZ_ATHI01000001.1"/>
</dbReference>
<dbReference type="GO" id="GO:0000271">
    <property type="term" value="P:polysaccharide biosynthetic process"/>
    <property type="evidence" value="ECO:0007669"/>
    <property type="project" value="TreeGrafter"/>
</dbReference>
<evidence type="ECO:0000256" key="2">
    <source>
        <dbReference type="PIRSR" id="PIRSR000390-1"/>
    </source>
</evidence>
<dbReference type="SUPFAM" id="SSF53383">
    <property type="entry name" value="PLP-dependent transferases"/>
    <property type="match status" value="1"/>
</dbReference>
<gene>
    <name evidence="5" type="ORF">dsat_1721</name>
</gene>
<dbReference type="eggNOG" id="COG0399">
    <property type="taxonomic scope" value="Bacteria"/>
</dbReference>
<keyword evidence="6" id="KW-1185">Reference proteome</keyword>
<dbReference type="OrthoDB" id="9766188at2"/>
<dbReference type="GO" id="GO:0008483">
    <property type="term" value="F:transaminase activity"/>
    <property type="evidence" value="ECO:0007669"/>
    <property type="project" value="UniProtKB-KW"/>
</dbReference>
<dbReference type="PANTHER" id="PTHR30244:SF34">
    <property type="entry name" value="DTDP-4-AMINO-4,6-DIDEOXYGALACTOSE TRANSAMINASE"/>
    <property type="match status" value="1"/>
</dbReference>
<evidence type="ECO:0000256" key="4">
    <source>
        <dbReference type="RuleBase" id="RU004508"/>
    </source>
</evidence>
<evidence type="ECO:0000313" key="5">
    <source>
        <dbReference type="EMBL" id="EPR36193.1"/>
    </source>
</evidence>